<dbReference type="InterPro" id="IPR052711">
    <property type="entry name" value="Zinc_ADH-like"/>
</dbReference>
<dbReference type="AlphaFoldDB" id="U5VVA7"/>
<evidence type="ECO:0000313" key="4">
    <source>
        <dbReference type="Proteomes" id="UP000017746"/>
    </source>
</evidence>
<dbReference type="HOGENOM" id="CLU_026673_3_4_11"/>
<dbReference type="InterPro" id="IPR036291">
    <property type="entry name" value="NAD(P)-bd_dom_sf"/>
</dbReference>
<gene>
    <name evidence="3" type="ORF">AFR_12615</name>
</gene>
<dbReference type="InterPro" id="IPR013154">
    <property type="entry name" value="ADH-like_N"/>
</dbReference>
<organism evidence="3 4">
    <name type="scientific">Actinoplanes friuliensis DSM 7358</name>
    <dbReference type="NCBI Taxonomy" id="1246995"/>
    <lineage>
        <taxon>Bacteria</taxon>
        <taxon>Bacillati</taxon>
        <taxon>Actinomycetota</taxon>
        <taxon>Actinomycetes</taxon>
        <taxon>Micromonosporales</taxon>
        <taxon>Micromonosporaceae</taxon>
        <taxon>Actinoplanes</taxon>
    </lineage>
</organism>
<accession>U5VVA7</accession>
<evidence type="ECO:0000259" key="2">
    <source>
        <dbReference type="SMART" id="SM00829"/>
    </source>
</evidence>
<feature type="compositionally biased region" description="Polar residues" evidence="1">
    <location>
        <begin position="1"/>
        <end position="10"/>
    </location>
</feature>
<evidence type="ECO:0000256" key="1">
    <source>
        <dbReference type="SAM" id="MobiDB-lite"/>
    </source>
</evidence>
<name>U5VVA7_9ACTN</name>
<dbReference type="GO" id="GO:0016491">
    <property type="term" value="F:oxidoreductase activity"/>
    <property type="evidence" value="ECO:0007669"/>
    <property type="project" value="InterPro"/>
</dbReference>
<dbReference type="PANTHER" id="PTHR45033:SF2">
    <property type="entry name" value="ZINC-TYPE ALCOHOL DEHYDROGENASE-LIKE PROTEIN C1773.06C"/>
    <property type="match status" value="1"/>
</dbReference>
<dbReference type="KEGG" id="afs:AFR_12615"/>
<dbReference type="PATRIC" id="fig|1246995.3.peg.2562"/>
<feature type="region of interest" description="Disordered" evidence="1">
    <location>
        <begin position="1"/>
        <end position="31"/>
    </location>
</feature>
<dbReference type="SUPFAM" id="SSF51735">
    <property type="entry name" value="NAD(P)-binding Rossmann-fold domains"/>
    <property type="match status" value="1"/>
</dbReference>
<dbReference type="Proteomes" id="UP000017746">
    <property type="component" value="Chromosome"/>
</dbReference>
<dbReference type="EMBL" id="CP006272">
    <property type="protein sequence ID" value="AGZ40809.1"/>
    <property type="molecule type" value="Genomic_DNA"/>
</dbReference>
<dbReference type="SUPFAM" id="SSF50129">
    <property type="entry name" value="GroES-like"/>
    <property type="match status" value="1"/>
</dbReference>
<dbReference type="Gene3D" id="3.90.180.10">
    <property type="entry name" value="Medium-chain alcohol dehydrogenases, catalytic domain"/>
    <property type="match status" value="1"/>
</dbReference>
<dbReference type="Pfam" id="PF08240">
    <property type="entry name" value="ADH_N"/>
    <property type="match status" value="1"/>
</dbReference>
<dbReference type="STRING" id="1246995.AFR_12615"/>
<evidence type="ECO:0000313" key="3">
    <source>
        <dbReference type="EMBL" id="AGZ40809.1"/>
    </source>
</evidence>
<dbReference type="SMART" id="SM00829">
    <property type="entry name" value="PKS_ER"/>
    <property type="match status" value="1"/>
</dbReference>
<dbReference type="Gene3D" id="3.40.50.720">
    <property type="entry name" value="NAD(P)-binding Rossmann-like Domain"/>
    <property type="match status" value="1"/>
</dbReference>
<proteinExistence type="predicted"/>
<dbReference type="PANTHER" id="PTHR45033">
    <property type="match status" value="1"/>
</dbReference>
<dbReference type="InterPro" id="IPR011032">
    <property type="entry name" value="GroES-like_sf"/>
</dbReference>
<dbReference type="Pfam" id="PF00107">
    <property type="entry name" value="ADH_zinc_N"/>
    <property type="match status" value="1"/>
</dbReference>
<dbReference type="CDD" id="cd08276">
    <property type="entry name" value="MDR7"/>
    <property type="match status" value="1"/>
</dbReference>
<protein>
    <submittedName>
        <fullName evidence="3">Alcohol dehydrogenase superfamily protein</fullName>
    </submittedName>
</protein>
<dbReference type="InterPro" id="IPR020843">
    <property type="entry name" value="ER"/>
</dbReference>
<dbReference type="eggNOG" id="COG0604">
    <property type="taxonomic scope" value="Bacteria"/>
</dbReference>
<sequence length="350" mass="35702">MGSSTMNRWTLTPGAGGGHELTLQTAPVPEPGPGQIRVKVHAAAMNYRDALVRDGHYGSTAASELVPLSDGAGVVDAVGAGVETWTAGDRVISVYFQGWADGAPGPGKGLGLGSGTENGMLAEYAILSADRVTAAPATLSLTEAATLPCAGLTAWTALLGNRPYNARQLDADDTVLVLGTGGVSLFAVQLARAFGAQVWATTSDAGKRERLSGLGVAGVVDYTDVPSWGEHVFAATGGAQIVVNSAGGRSMDQSIAAVAFGGEIAYMGLFDFADVSPDLLTLMSKTASIRGVAVGSVAAQNDLVAAVDQWGVRPVIDEVVPFVDAPSAYERHLSKDSFGKVVIQVDAAGS</sequence>
<feature type="domain" description="Enoyl reductase (ER)" evidence="2">
    <location>
        <begin position="18"/>
        <end position="343"/>
    </location>
</feature>
<keyword evidence="4" id="KW-1185">Reference proteome</keyword>
<dbReference type="InterPro" id="IPR013149">
    <property type="entry name" value="ADH-like_C"/>
</dbReference>
<reference evidence="3 4" key="1">
    <citation type="journal article" date="2014" name="J. Biotechnol.">
        <title>Complete genome sequence of the actinobacterium Actinoplanes friuliensis HAG 010964, producer of the lipopeptide antibiotic friulimycin.</title>
        <authorList>
            <person name="Ruckert C."/>
            <person name="Szczepanowski R."/>
            <person name="Albersmeier A."/>
            <person name="Goesmann A."/>
            <person name="Fischer N."/>
            <person name="Steinkamper A."/>
            <person name="Puhler A."/>
            <person name="Biener R."/>
            <person name="Schwartz D."/>
            <person name="Kalinowski J."/>
        </authorList>
    </citation>
    <scope>NUCLEOTIDE SEQUENCE [LARGE SCALE GENOMIC DNA]</scope>
    <source>
        <strain evidence="3 4">DSM 7358</strain>
    </source>
</reference>